<name>A0ACB8C9K0_DERSI</name>
<organism evidence="1 2">
    <name type="scientific">Dermacentor silvarum</name>
    <name type="common">Tick</name>
    <dbReference type="NCBI Taxonomy" id="543639"/>
    <lineage>
        <taxon>Eukaryota</taxon>
        <taxon>Metazoa</taxon>
        <taxon>Ecdysozoa</taxon>
        <taxon>Arthropoda</taxon>
        <taxon>Chelicerata</taxon>
        <taxon>Arachnida</taxon>
        <taxon>Acari</taxon>
        <taxon>Parasitiformes</taxon>
        <taxon>Ixodida</taxon>
        <taxon>Ixodoidea</taxon>
        <taxon>Ixodidae</taxon>
        <taxon>Rhipicephalinae</taxon>
        <taxon>Dermacentor</taxon>
    </lineage>
</organism>
<comment type="caution">
    <text evidence="1">The sequence shown here is derived from an EMBL/GenBank/DDBJ whole genome shotgun (WGS) entry which is preliminary data.</text>
</comment>
<reference evidence="1" key="1">
    <citation type="submission" date="2020-05" db="EMBL/GenBank/DDBJ databases">
        <title>Large-scale comparative analyses of tick genomes elucidate their genetic diversity and vector capacities.</title>
        <authorList>
            <person name="Jia N."/>
            <person name="Wang J."/>
            <person name="Shi W."/>
            <person name="Du L."/>
            <person name="Sun Y."/>
            <person name="Zhan W."/>
            <person name="Jiang J."/>
            <person name="Wang Q."/>
            <person name="Zhang B."/>
            <person name="Ji P."/>
            <person name="Sakyi L.B."/>
            <person name="Cui X."/>
            <person name="Yuan T."/>
            <person name="Jiang B."/>
            <person name="Yang W."/>
            <person name="Lam T.T.-Y."/>
            <person name="Chang Q."/>
            <person name="Ding S."/>
            <person name="Wang X."/>
            <person name="Zhu J."/>
            <person name="Ruan X."/>
            <person name="Zhao L."/>
            <person name="Wei J."/>
            <person name="Que T."/>
            <person name="Du C."/>
            <person name="Cheng J."/>
            <person name="Dai P."/>
            <person name="Han X."/>
            <person name="Huang E."/>
            <person name="Gao Y."/>
            <person name="Liu J."/>
            <person name="Shao H."/>
            <person name="Ye R."/>
            <person name="Li L."/>
            <person name="Wei W."/>
            <person name="Wang X."/>
            <person name="Wang C."/>
            <person name="Yang T."/>
            <person name="Huo Q."/>
            <person name="Li W."/>
            <person name="Guo W."/>
            <person name="Chen H."/>
            <person name="Zhou L."/>
            <person name="Ni X."/>
            <person name="Tian J."/>
            <person name="Zhou Y."/>
            <person name="Sheng Y."/>
            <person name="Liu T."/>
            <person name="Pan Y."/>
            <person name="Xia L."/>
            <person name="Li J."/>
            <person name="Zhao F."/>
            <person name="Cao W."/>
        </authorList>
    </citation>
    <scope>NUCLEOTIDE SEQUENCE</scope>
    <source>
        <strain evidence="1">Dsil-2018</strain>
    </source>
</reference>
<dbReference type="EMBL" id="CM023477">
    <property type="protein sequence ID" value="KAH7937551.1"/>
    <property type="molecule type" value="Genomic_DNA"/>
</dbReference>
<evidence type="ECO:0000313" key="1">
    <source>
        <dbReference type="EMBL" id="KAH7937551.1"/>
    </source>
</evidence>
<proteinExistence type="predicted"/>
<accession>A0ACB8C9K0</accession>
<dbReference type="Proteomes" id="UP000821865">
    <property type="component" value="Chromosome 8"/>
</dbReference>
<evidence type="ECO:0000313" key="2">
    <source>
        <dbReference type="Proteomes" id="UP000821865"/>
    </source>
</evidence>
<keyword evidence="2" id="KW-1185">Reference proteome</keyword>
<gene>
    <name evidence="1" type="ORF">HPB49_013003</name>
</gene>
<sequence>MDTAVNQMDGPETRAAPNPDVTGNNGLHADAVAKAGSSDKVANNAEEDLSPTDLKMAAVDTSKSVFLIGTSVTLLVVIVLSMMFVFLDRTRVIPIQEKSTFCCDTEARQVIATLNTSLDPCEDFYQHVCMRAADIESTYVSPMFKVAIYWKEVEMMGPGGTPAGRLISSIRPPLGPGQLMEQTDVSNFTKAILSVLGHVLKSASSTPAMVEFLAELSVVYRVPGVVSLGFSTKEAEVSGTALVLERQTSCFPESGPGPSAQKALRLFNTAFETEVTFEQLVAFGKTVAAIRSKKQTESIRDVKHVETAPFRGISQHQWADVLKRFVFPVHPEVKYLILRPEEGLSEIVDELSKPDNQPASLAYAVICAARRASMDVTDAIFDYRNRLSLCLPNKLQLCALEDIVKAQIVSNANDDALLREMMARVRDAVLRDALLSHIFRGRDREMVTAELWRLKLLLPKETTGAANVPMPERVKSQSLALSVLRARSYIFNIARTKVQRGIPSRDFLSEVRVKRRNDVLYVPTNLYVQLRFLSQEKRFLALPIVGVSMASEMWSFLLESTAWSNDTQANIASFYACFRNSYFGSRDDGGMATDMAHTALGLVSAQNSADKLEWGSLRRIDSTDITQQQLFYYLFVYNHCALVPMEKPGPALNVALRNDPEFVRTFRCEARSGMSQRVACMT</sequence>
<protein>
    <submittedName>
        <fullName evidence="1">Uncharacterized protein</fullName>
    </submittedName>
</protein>